<dbReference type="Proteomes" id="UP000091857">
    <property type="component" value="Chromosome 16"/>
</dbReference>
<accession>A0ACB7G6Z4</accession>
<comment type="caution">
    <text evidence="1">The sequence shown here is derived from an EMBL/GenBank/DDBJ whole genome shotgun (WGS) entry which is preliminary data.</text>
</comment>
<evidence type="ECO:0000313" key="1">
    <source>
        <dbReference type="EMBL" id="KAG8635525.1"/>
    </source>
</evidence>
<protein>
    <submittedName>
        <fullName evidence="1">Uncharacterized protein</fullName>
    </submittedName>
</protein>
<reference evidence="2" key="1">
    <citation type="journal article" date="2016" name="Nat. Biotechnol.">
        <title>Sequencing wild and cultivated cassava and related species reveals extensive interspecific hybridization and genetic diversity.</title>
        <authorList>
            <person name="Bredeson J.V."/>
            <person name="Lyons J.B."/>
            <person name="Prochnik S.E."/>
            <person name="Wu G.A."/>
            <person name="Ha C.M."/>
            <person name="Edsinger-Gonzales E."/>
            <person name="Grimwood J."/>
            <person name="Schmutz J."/>
            <person name="Rabbi I.Y."/>
            <person name="Egesi C."/>
            <person name="Nauluvula P."/>
            <person name="Lebot V."/>
            <person name="Ndunguru J."/>
            <person name="Mkamilo G."/>
            <person name="Bart R.S."/>
            <person name="Setter T.L."/>
            <person name="Gleadow R.M."/>
            <person name="Kulakow P."/>
            <person name="Ferguson M.E."/>
            <person name="Rounsley S."/>
            <person name="Rokhsar D.S."/>
        </authorList>
    </citation>
    <scope>NUCLEOTIDE SEQUENCE [LARGE SCALE GENOMIC DNA]</scope>
    <source>
        <strain evidence="2">cv. AM560-2</strain>
    </source>
</reference>
<dbReference type="EMBL" id="CM004402">
    <property type="protein sequence ID" value="KAG8635525.1"/>
    <property type="molecule type" value="Genomic_DNA"/>
</dbReference>
<organism evidence="1 2">
    <name type="scientific">Manihot esculenta</name>
    <name type="common">Cassava</name>
    <name type="synonym">Jatropha manihot</name>
    <dbReference type="NCBI Taxonomy" id="3983"/>
    <lineage>
        <taxon>Eukaryota</taxon>
        <taxon>Viridiplantae</taxon>
        <taxon>Streptophyta</taxon>
        <taxon>Embryophyta</taxon>
        <taxon>Tracheophyta</taxon>
        <taxon>Spermatophyta</taxon>
        <taxon>Magnoliopsida</taxon>
        <taxon>eudicotyledons</taxon>
        <taxon>Gunneridae</taxon>
        <taxon>Pentapetalae</taxon>
        <taxon>rosids</taxon>
        <taxon>fabids</taxon>
        <taxon>Malpighiales</taxon>
        <taxon>Euphorbiaceae</taxon>
        <taxon>Crotonoideae</taxon>
        <taxon>Manihoteae</taxon>
        <taxon>Manihot</taxon>
    </lineage>
</organism>
<name>A0ACB7G6Z4_MANES</name>
<evidence type="ECO:0000313" key="2">
    <source>
        <dbReference type="Proteomes" id="UP000091857"/>
    </source>
</evidence>
<sequence length="116" mass="13194">MVPIHSTIYFPFLLIFVAVILQSSSSYTISSRYPLPVPSHRTLLASQRDRRQQIPICSEMVSRSLCSPNPNCRWCVSEALDDMCFSKAEAWRLPQQFLNVSGIIKIGKSSKEILVY</sequence>
<gene>
    <name evidence="1" type="ORF">MANES_16G043700v8</name>
</gene>
<keyword evidence="2" id="KW-1185">Reference proteome</keyword>
<proteinExistence type="predicted"/>